<evidence type="ECO:0000256" key="1">
    <source>
        <dbReference type="SAM" id="MobiDB-lite"/>
    </source>
</evidence>
<accession>A0ABR6S8W3</accession>
<feature type="region of interest" description="Disordered" evidence="1">
    <location>
        <begin position="261"/>
        <end position="280"/>
    </location>
</feature>
<comment type="caution">
    <text evidence="2">The sequence shown here is derived from an EMBL/GenBank/DDBJ whole genome shotgun (WGS) entry which is preliminary data.</text>
</comment>
<feature type="compositionally biased region" description="Basic and acidic residues" evidence="1">
    <location>
        <begin position="270"/>
        <end position="280"/>
    </location>
</feature>
<gene>
    <name evidence="2" type="ORF">GNE12_12370</name>
</gene>
<reference evidence="2 3" key="1">
    <citation type="submission" date="2019-11" db="EMBL/GenBank/DDBJ databases">
        <title>Comparison of genomes from free-living endosymbiotic cyanobacteria isolated from Azolla.</title>
        <authorList>
            <person name="Thiel T."/>
            <person name="Pratte B."/>
        </authorList>
    </citation>
    <scope>NUCLEOTIDE SEQUENCE [LARGE SCALE GENOMIC DNA]</scope>
    <source>
        <strain evidence="2 3">N2B</strain>
    </source>
</reference>
<evidence type="ECO:0008006" key="4">
    <source>
        <dbReference type="Google" id="ProtNLM"/>
    </source>
</evidence>
<dbReference type="Proteomes" id="UP000570851">
    <property type="component" value="Unassembled WGS sequence"/>
</dbReference>
<name>A0ABR6S8W3_ANAVA</name>
<protein>
    <recommendedName>
        <fullName evidence="4">Portal protein</fullName>
    </recommendedName>
</protein>
<feature type="compositionally biased region" description="Polar residues" evidence="1">
    <location>
        <begin position="592"/>
        <end position="607"/>
    </location>
</feature>
<proteinExistence type="predicted"/>
<feature type="compositionally biased region" description="Low complexity" evidence="1">
    <location>
        <begin position="577"/>
        <end position="591"/>
    </location>
</feature>
<dbReference type="RefSeq" id="WP_013036444.1">
    <property type="nucleotide sequence ID" value="NZ_JACKZP010000040.1"/>
</dbReference>
<organism evidence="2 3">
    <name type="scientific">Trichormus variabilis N2B</name>
    <dbReference type="NCBI Taxonomy" id="2681315"/>
    <lineage>
        <taxon>Bacteria</taxon>
        <taxon>Bacillati</taxon>
        <taxon>Cyanobacteriota</taxon>
        <taxon>Cyanophyceae</taxon>
        <taxon>Nostocales</taxon>
        <taxon>Nostocaceae</taxon>
        <taxon>Trichormus</taxon>
    </lineage>
</organism>
<keyword evidence="3" id="KW-1185">Reference proteome</keyword>
<feature type="compositionally biased region" description="Polar residues" evidence="1">
    <location>
        <begin position="655"/>
        <end position="672"/>
    </location>
</feature>
<dbReference type="GeneID" id="58725271"/>
<evidence type="ECO:0000313" key="2">
    <source>
        <dbReference type="EMBL" id="MBC1302708.1"/>
    </source>
</evidence>
<dbReference type="EMBL" id="JACKZP010000040">
    <property type="protein sequence ID" value="MBC1302708.1"/>
    <property type="molecule type" value="Genomic_DNA"/>
</dbReference>
<sequence length="708" mass="78626">MTLENIIQAVVNRDGNGGGESLIVANHLAQLKLFGARGIELYPVQDPTGERKKFISSIWKYNRMDLYLDYIWDLYLTCGEILFYLRPTGDSYEISWFHGGTTDPNPEYKAYYKPGGRELERVVIAYPYKRLSLLGTEEERWVKLEITKETIRQHDLTQKPNLNGITGDIDLQDPNVQTVENTLGFIPCVAIPNHPSRPGQPGSSEFHWLRQPIERHDKMLTTINRNLSLFANPTLVTTRSRSEVLEAAAVSGFVPTVASQSGYYPSTNRSDPRERSQFDGGEKVASVIGGIGPDERVGYIQVDPVSGDQNLYQREYREQLHTALGGVDPLGIRSGATAYEIKVRSGSTAATARKKCLALYDYGLCKLFEMILLAEENLFKQSLFAVAIEQEKEFKGLLADIYKQQGAKLKPKDIQLESPNDITDDICQMLLEFGVIPRGVIGMPPMGDRVIEWRFTSEIFPDTSREILDKSIVGRNLAEAGINTEYVLRFLFPDKTDKEIAAMQSGNFSYRTTQNKVQAINQLIGLYQNFLSLPDPLDPAMPLGWRLDITPLIEKALSLVAQEFSYGETYDEPDKLNSPTTTNGNGSNSYNDVTTNGSSPPSDTNPGIYTPRDERGSTAAAGLPTQFPGVGTSYQPPVGYRSRADWGNPLPTPGGTVTNSVPRLPTGQQPSNFYPPGLPADIAVSPELWGIFAQQQQTGNSQRSRGKR</sequence>
<evidence type="ECO:0000313" key="3">
    <source>
        <dbReference type="Proteomes" id="UP000570851"/>
    </source>
</evidence>
<feature type="region of interest" description="Disordered" evidence="1">
    <location>
        <begin position="569"/>
        <end position="679"/>
    </location>
</feature>